<gene>
    <name evidence="1" type="ORF">CGI_10001574</name>
</gene>
<organism evidence="1">
    <name type="scientific">Magallana gigas</name>
    <name type="common">Pacific oyster</name>
    <name type="synonym">Crassostrea gigas</name>
    <dbReference type="NCBI Taxonomy" id="29159"/>
    <lineage>
        <taxon>Eukaryota</taxon>
        <taxon>Metazoa</taxon>
        <taxon>Spiralia</taxon>
        <taxon>Lophotrochozoa</taxon>
        <taxon>Mollusca</taxon>
        <taxon>Bivalvia</taxon>
        <taxon>Autobranchia</taxon>
        <taxon>Pteriomorphia</taxon>
        <taxon>Ostreida</taxon>
        <taxon>Ostreoidea</taxon>
        <taxon>Ostreidae</taxon>
        <taxon>Magallana</taxon>
    </lineage>
</organism>
<protein>
    <submittedName>
        <fullName evidence="1">Uncharacterized protein</fullName>
    </submittedName>
</protein>
<proteinExistence type="predicted"/>
<sequence length="215" mass="24786">MILSTKKKFSKLPGEVLKTGANSFYATQFNFTMRRGTILKQLPDTDKDVLIKKWEEDIRLFLSPEAISVGDALELQEGSRVTVREFFLKFCFRLNKTLYILATKCIYQQANASQKSLKSLVRENKFMVSEKYVQYLLRIKMPGRKRKKLSRSKNGQSESKGSPKLFMEGDPIFCLMDMGVWWPGFVLDVCANDLENATILYNVDAYNENVCKNMV</sequence>
<dbReference type="EMBL" id="JH817249">
    <property type="protein sequence ID" value="EKC22734.1"/>
    <property type="molecule type" value="Genomic_DNA"/>
</dbReference>
<evidence type="ECO:0000313" key="1">
    <source>
        <dbReference type="EMBL" id="EKC22734.1"/>
    </source>
</evidence>
<accession>K1PUT0</accession>
<dbReference type="HOGENOM" id="CLU_1284404_0_0_1"/>
<dbReference type="InParanoid" id="K1PUT0"/>
<name>K1PUT0_MAGGI</name>
<dbReference type="AlphaFoldDB" id="K1PUT0"/>
<reference evidence="1" key="1">
    <citation type="journal article" date="2012" name="Nature">
        <title>The oyster genome reveals stress adaptation and complexity of shell formation.</title>
        <authorList>
            <person name="Zhang G."/>
            <person name="Fang X."/>
            <person name="Guo X."/>
            <person name="Li L."/>
            <person name="Luo R."/>
            <person name="Xu F."/>
            <person name="Yang P."/>
            <person name="Zhang L."/>
            <person name="Wang X."/>
            <person name="Qi H."/>
            <person name="Xiong Z."/>
            <person name="Que H."/>
            <person name="Xie Y."/>
            <person name="Holland P.W."/>
            <person name="Paps J."/>
            <person name="Zhu Y."/>
            <person name="Wu F."/>
            <person name="Chen Y."/>
            <person name="Wang J."/>
            <person name="Peng C."/>
            <person name="Meng J."/>
            <person name="Yang L."/>
            <person name="Liu J."/>
            <person name="Wen B."/>
            <person name="Zhang N."/>
            <person name="Huang Z."/>
            <person name="Zhu Q."/>
            <person name="Feng Y."/>
            <person name="Mount A."/>
            <person name="Hedgecock D."/>
            <person name="Xu Z."/>
            <person name="Liu Y."/>
            <person name="Domazet-Loso T."/>
            <person name="Du Y."/>
            <person name="Sun X."/>
            <person name="Zhang S."/>
            <person name="Liu B."/>
            <person name="Cheng P."/>
            <person name="Jiang X."/>
            <person name="Li J."/>
            <person name="Fan D."/>
            <person name="Wang W."/>
            <person name="Fu W."/>
            <person name="Wang T."/>
            <person name="Wang B."/>
            <person name="Zhang J."/>
            <person name="Peng Z."/>
            <person name="Li Y."/>
            <person name="Li N."/>
            <person name="Wang J."/>
            <person name="Chen M."/>
            <person name="He Y."/>
            <person name="Tan F."/>
            <person name="Song X."/>
            <person name="Zheng Q."/>
            <person name="Huang R."/>
            <person name="Yang H."/>
            <person name="Du X."/>
            <person name="Chen L."/>
            <person name="Yang M."/>
            <person name="Gaffney P.M."/>
            <person name="Wang S."/>
            <person name="Luo L."/>
            <person name="She Z."/>
            <person name="Ming Y."/>
            <person name="Huang W."/>
            <person name="Zhang S."/>
            <person name="Huang B."/>
            <person name="Zhang Y."/>
            <person name="Qu T."/>
            <person name="Ni P."/>
            <person name="Miao G."/>
            <person name="Wang J."/>
            <person name="Wang Q."/>
            <person name="Steinberg C.E."/>
            <person name="Wang H."/>
            <person name="Li N."/>
            <person name="Qian L."/>
            <person name="Zhang G."/>
            <person name="Li Y."/>
            <person name="Yang H."/>
            <person name="Liu X."/>
            <person name="Wang J."/>
            <person name="Yin Y."/>
            <person name="Wang J."/>
        </authorList>
    </citation>
    <scope>NUCLEOTIDE SEQUENCE [LARGE SCALE GENOMIC DNA]</scope>
    <source>
        <strain evidence="1">05x7-T-G4-1.051#20</strain>
    </source>
</reference>